<protein>
    <submittedName>
        <fullName evidence="1">Uncharacterized protein</fullName>
    </submittedName>
</protein>
<gene>
    <name evidence="1" type="ORF">PENSUB_1384</name>
</gene>
<dbReference type="Proteomes" id="UP000186955">
    <property type="component" value="Unassembled WGS sequence"/>
</dbReference>
<accession>A0A1Q5UKD6</accession>
<dbReference type="AlphaFoldDB" id="A0A1Q5UKD6"/>
<proteinExistence type="predicted"/>
<evidence type="ECO:0000313" key="2">
    <source>
        <dbReference type="Proteomes" id="UP000186955"/>
    </source>
</evidence>
<evidence type="ECO:0000313" key="1">
    <source>
        <dbReference type="EMBL" id="OKP12941.1"/>
    </source>
</evidence>
<dbReference type="EMBL" id="MNBE01000166">
    <property type="protein sequence ID" value="OKP12941.1"/>
    <property type="molecule type" value="Genomic_DNA"/>
</dbReference>
<name>A0A1Q5UKD6_9EURO</name>
<comment type="caution">
    <text evidence="1">The sequence shown here is derived from an EMBL/GenBank/DDBJ whole genome shotgun (WGS) entry which is preliminary data.</text>
</comment>
<sequence length="118" mass="14016">MAFVKLHMNEANLSVKEVYGNYSDRKLFCILRRYLEPRKRRLSLKEATILIYTIIMPTKSGNPIEYPVEAFGRVILDVARQIPYSHTSQERLVQLLDHFHRFLEFNLLNDQELARHVQ</sequence>
<reference evidence="1 2" key="1">
    <citation type="submission" date="2016-10" db="EMBL/GenBank/DDBJ databases">
        <title>Genome sequence of the ascomycete fungus Penicillium subrubescens.</title>
        <authorList>
            <person name="De Vries R.P."/>
            <person name="Peng M."/>
            <person name="Dilokpimol A."/>
            <person name="Hilden K."/>
            <person name="Makela M.R."/>
            <person name="Grigoriev I."/>
            <person name="Riley R."/>
            <person name="Granchi Z."/>
        </authorList>
    </citation>
    <scope>NUCLEOTIDE SEQUENCE [LARGE SCALE GENOMIC DNA]</scope>
    <source>
        <strain evidence="1 2">CBS 132785</strain>
    </source>
</reference>
<dbReference type="STRING" id="1316194.A0A1Q5UKD6"/>
<organism evidence="1 2">
    <name type="scientific">Penicillium subrubescens</name>
    <dbReference type="NCBI Taxonomy" id="1316194"/>
    <lineage>
        <taxon>Eukaryota</taxon>
        <taxon>Fungi</taxon>
        <taxon>Dikarya</taxon>
        <taxon>Ascomycota</taxon>
        <taxon>Pezizomycotina</taxon>
        <taxon>Eurotiomycetes</taxon>
        <taxon>Eurotiomycetidae</taxon>
        <taxon>Eurotiales</taxon>
        <taxon>Aspergillaceae</taxon>
        <taxon>Penicillium</taxon>
    </lineage>
</organism>
<keyword evidence="2" id="KW-1185">Reference proteome</keyword>